<dbReference type="InterPro" id="IPR001034">
    <property type="entry name" value="DeoR_HTH"/>
</dbReference>
<dbReference type="RefSeq" id="WP_009384917.1">
    <property type="nucleotide sequence ID" value="NZ_AMSQ01000025.1"/>
</dbReference>
<dbReference type="PROSITE" id="PS00894">
    <property type="entry name" value="HTH_DEOR_1"/>
    <property type="match status" value="1"/>
</dbReference>
<protein>
    <recommendedName>
        <fullName evidence="1">Lactose phosphotransferase system repressor</fullName>
    </recommendedName>
</protein>
<comment type="caution">
    <text evidence="9">The sequence shown here is derived from an EMBL/GenBank/DDBJ whole genome shotgun (WGS) entry which is preliminary data.</text>
</comment>
<evidence type="ECO:0000256" key="4">
    <source>
        <dbReference type="ARBA" id="ARBA00023015"/>
    </source>
</evidence>
<dbReference type="InterPro" id="IPR037171">
    <property type="entry name" value="NagB/RpiA_transferase-like"/>
</dbReference>
<evidence type="ECO:0000256" key="2">
    <source>
        <dbReference type="ARBA" id="ARBA00022491"/>
    </source>
</evidence>
<dbReference type="Gene3D" id="1.10.10.10">
    <property type="entry name" value="Winged helix-like DNA-binding domain superfamily/Winged helix DNA-binding domain"/>
    <property type="match status" value="1"/>
</dbReference>
<dbReference type="PATRIC" id="fig|1229783.3.peg.2145"/>
<dbReference type="PROSITE" id="PS51000">
    <property type="entry name" value="HTH_DEOR_2"/>
    <property type="match status" value="1"/>
</dbReference>
<dbReference type="InterPro" id="IPR018356">
    <property type="entry name" value="Tscrpt_reg_HTH_DeoR_CS"/>
</dbReference>
<dbReference type="InterPro" id="IPR036388">
    <property type="entry name" value="WH-like_DNA-bd_sf"/>
</dbReference>
<dbReference type="Proteomes" id="UP000009885">
    <property type="component" value="Unassembled WGS sequence"/>
</dbReference>
<dbReference type="eggNOG" id="COG1349">
    <property type="taxonomic scope" value="Bacteria"/>
</dbReference>
<dbReference type="STRING" id="1229783.C273_10787"/>
<evidence type="ECO:0000313" key="10">
    <source>
        <dbReference type="Proteomes" id="UP000009885"/>
    </source>
</evidence>
<feature type="domain" description="HTH deoR-type" evidence="8">
    <location>
        <begin position="3"/>
        <end position="58"/>
    </location>
</feature>
<evidence type="ECO:0000256" key="1">
    <source>
        <dbReference type="ARBA" id="ARBA00021390"/>
    </source>
</evidence>
<dbReference type="InterPro" id="IPR014036">
    <property type="entry name" value="DeoR-like_C"/>
</dbReference>
<dbReference type="SMART" id="SM01134">
    <property type="entry name" value="DeoRC"/>
    <property type="match status" value="1"/>
</dbReference>
<keyword evidence="9" id="KW-0808">Transferase</keyword>
<dbReference type="SMART" id="SM00420">
    <property type="entry name" value="HTH_DEOR"/>
    <property type="match status" value="1"/>
</dbReference>
<keyword evidence="4" id="KW-0805">Transcription regulation</keyword>
<keyword evidence="3" id="KW-0423">Lactose metabolism</keyword>
<dbReference type="GO" id="GO:0003700">
    <property type="term" value="F:DNA-binding transcription factor activity"/>
    <property type="evidence" value="ECO:0007669"/>
    <property type="project" value="InterPro"/>
</dbReference>
<dbReference type="AlphaFoldDB" id="K9AEH6"/>
<dbReference type="SUPFAM" id="SSF46785">
    <property type="entry name" value="Winged helix' DNA-binding domain"/>
    <property type="match status" value="1"/>
</dbReference>
<evidence type="ECO:0000256" key="5">
    <source>
        <dbReference type="ARBA" id="ARBA00023125"/>
    </source>
</evidence>
<evidence type="ECO:0000256" key="3">
    <source>
        <dbReference type="ARBA" id="ARBA00022736"/>
    </source>
</evidence>
<evidence type="ECO:0000256" key="6">
    <source>
        <dbReference type="ARBA" id="ARBA00023163"/>
    </source>
</evidence>
<comment type="function">
    <text evidence="7">Repressor of the lactose catabolism operon. Galactose-6-phosphate is the inducer.</text>
</comment>
<dbReference type="EMBL" id="AMSQ01000025">
    <property type="protein sequence ID" value="EKU45729.1"/>
    <property type="molecule type" value="Genomic_DNA"/>
</dbReference>
<reference evidence="9 10" key="1">
    <citation type="journal article" date="2013" name="Genome Announc.">
        <title>Genome Sequence of Staphylococcus massiliensis Strain S46, Isolated from the Surface of Healthy Human Skin.</title>
        <authorList>
            <person name="Srivastav R."/>
            <person name="Singh A."/>
            <person name="Jangir P.K."/>
            <person name="Kumari C."/>
            <person name="Muduli S."/>
            <person name="Sharma R."/>
        </authorList>
    </citation>
    <scope>NUCLEOTIDE SEQUENCE [LARGE SCALE GENOMIC DNA]</scope>
    <source>
        <strain evidence="9 10">S46</strain>
    </source>
</reference>
<dbReference type="GO" id="GO:0005988">
    <property type="term" value="P:lactose metabolic process"/>
    <property type="evidence" value="ECO:0007669"/>
    <property type="project" value="UniProtKB-KW"/>
</dbReference>
<dbReference type="Pfam" id="PF08220">
    <property type="entry name" value="HTH_DeoR"/>
    <property type="match status" value="1"/>
</dbReference>
<keyword evidence="2" id="KW-0678">Repressor</keyword>
<evidence type="ECO:0000259" key="8">
    <source>
        <dbReference type="PROSITE" id="PS51000"/>
    </source>
</evidence>
<gene>
    <name evidence="9" type="ORF">C273_10787</name>
</gene>
<dbReference type="PRINTS" id="PR00037">
    <property type="entry name" value="HTHLACR"/>
</dbReference>
<dbReference type="GO" id="GO:0003677">
    <property type="term" value="F:DNA binding"/>
    <property type="evidence" value="ECO:0007669"/>
    <property type="project" value="UniProtKB-KW"/>
</dbReference>
<accession>K9AEH6</accession>
<dbReference type="Pfam" id="PF00455">
    <property type="entry name" value="DeoRC"/>
    <property type="match status" value="1"/>
</dbReference>
<keyword evidence="6" id="KW-0804">Transcription</keyword>
<dbReference type="InterPro" id="IPR036390">
    <property type="entry name" value="WH_DNA-bd_sf"/>
</dbReference>
<dbReference type="SUPFAM" id="SSF100950">
    <property type="entry name" value="NagB/RpiA/CoA transferase-like"/>
    <property type="match status" value="1"/>
</dbReference>
<dbReference type="OrthoDB" id="9798651at2"/>
<proteinExistence type="predicted"/>
<keyword evidence="10" id="KW-1185">Reference proteome</keyword>
<dbReference type="PANTHER" id="PTHR30363:SF4">
    <property type="entry name" value="GLYCEROL-3-PHOSPHATE REGULON REPRESSOR"/>
    <property type="match status" value="1"/>
</dbReference>
<organism evidence="9 10">
    <name type="scientific">Staphylococcus massiliensis S46</name>
    <dbReference type="NCBI Taxonomy" id="1229783"/>
    <lineage>
        <taxon>Bacteria</taxon>
        <taxon>Bacillati</taxon>
        <taxon>Bacillota</taxon>
        <taxon>Bacilli</taxon>
        <taxon>Bacillales</taxon>
        <taxon>Staphylococcaceae</taxon>
        <taxon>Staphylococcus</taxon>
    </lineage>
</organism>
<name>K9AEH6_9STAP</name>
<evidence type="ECO:0000256" key="7">
    <source>
        <dbReference type="ARBA" id="ARBA00024937"/>
    </source>
</evidence>
<evidence type="ECO:0000313" key="9">
    <source>
        <dbReference type="EMBL" id="EKU45729.1"/>
    </source>
</evidence>
<dbReference type="InterPro" id="IPR050313">
    <property type="entry name" value="Carb_Metab_HTH_regulators"/>
</dbReference>
<sequence>MLKEERFNAIVELVDRDGTVQVNDITQRLGVSDMTVRRDLSELETLGLLKRVHGGAKSLNVYRPTELSHHDKQIMNRDQKEAIVQEALNYINEDETIYLGPGTTVHMLAEAMDFKHLRIVTNSLPVFETLTSKSNALDVYLLGGKMRERTQAFNGDITNQTLKNMHFHKAFFSCNALKDNDIMTATIEEGQTQAIAIDNAVETYLLMDASKIGKEDFYTYYQLDDVSTLITDKGAKDRLKKLKQYTQVKISKSI</sequence>
<dbReference type="GO" id="GO:0016740">
    <property type="term" value="F:transferase activity"/>
    <property type="evidence" value="ECO:0007669"/>
    <property type="project" value="UniProtKB-KW"/>
</dbReference>
<dbReference type="Gene3D" id="3.40.50.1360">
    <property type="match status" value="1"/>
</dbReference>
<dbReference type="PANTHER" id="PTHR30363">
    <property type="entry name" value="HTH-TYPE TRANSCRIPTIONAL REGULATOR SRLR-RELATED"/>
    <property type="match status" value="1"/>
</dbReference>
<keyword evidence="5" id="KW-0238">DNA-binding</keyword>